<comment type="subcellular location">
    <subcellularLocation>
        <location evidence="1">Cell membrane</location>
        <topology evidence="1">Peripheral membrane protein</topology>
    </subcellularLocation>
</comment>
<evidence type="ECO:0000256" key="5">
    <source>
        <dbReference type="ARBA" id="ARBA00022944"/>
    </source>
</evidence>
<comment type="similarity">
    <text evidence="2">Belongs to the CDP-glycerol glycerophosphotransferase family.</text>
</comment>
<evidence type="ECO:0000256" key="2">
    <source>
        <dbReference type="ARBA" id="ARBA00010488"/>
    </source>
</evidence>
<organism evidence="7 8">
    <name type="scientific">Muribaculum gordoncarteri</name>
    <dbReference type="NCBI Taxonomy" id="2530390"/>
    <lineage>
        <taxon>Bacteria</taxon>
        <taxon>Pseudomonadati</taxon>
        <taxon>Bacteroidota</taxon>
        <taxon>Bacteroidia</taxon>
        <taxon>Bacteroidales</taxon>
        <taxon>Muribaculaceae</taxon>
        <taxon>Muribaculum</taxon>
    </lineage>
</organism>
<dbReference type="KEGG" id="mgod:E7746_04385"/>
<protein>
    <recommendedName>
        <fullName evidence="9">Teichoic acid poly(glycerol phosphate) polymerase</fullName>
    </recommendedName>
</protein>
<dbReference type="SUPFAM" id="SSF53756">
    <property type="entry name" value="UDP-Glycosyltransferase/glycogen phosphorylase"/>
    <property type="match status" value="1"/>
</dbReference>
<gene>
    <name evidence="7" type="ORF">E7746_04385</name>
</gene>
<evidence type="ECO:0000256" key="3">
    <source>
        <dbReference type="ARBA" id="ARBA00022475"/>
    </source>
</evidence>
<dbReference type="Pfam" id="PF04464">
    <property type="entry name" value="Glyphos_transf"/>
    <property type="match status" value="1"/>
</dbReference>
<evidence type="ECO:0000256" key="6">
    <source>
        <dbReference type="ARBA" id="ARBA00023136"/>
    </source>
</evidence>
<keyword evidence="3" id="KW-1003">Cell membrane</keyword>
<dbReference type="PANTHER" id="PTHR37316:SF3">
    <property type="entry name" value="TEICHOIC ACID GLYCEROL-PHOSPHATE TRANSFERASE"/>
    <property type="match status" value="1"/>
</dbReference>
<evidence type="ECO:0000256" key="1">
    <source>
        <dbReference type="ARBA" id="ARBA00004202"/>
    </source>
</evidence>
<reference evidence="7 8" key="1">
    <citation type="submission" date="2019-02" db="EMBL/GenBank/DDBJ databases">
        <title>Isolation and identification of novel species under the genus Muribaculum.</title>
        <authorList>
            <person name="Miyake S."/>
            <person name="Ding Y."/>
            <person name="Low A."/>
            <person name="Soh M."/>
            <person name="Seedorf H."/>
        </authorList>
    </citation>
    <scope>NUCLEOTIDE SEQUENCE [LARGE SCALE GENOMIC DNA]</scope>
    <source>
        <strain evidence="7 8">TLL-A4</strain>
    </source>
</reference>
<keyword evidence="6" id="KW-0472">Membrane</keyword>
<dbReference type="InterPro" id="IPR051612">
    <property type="entry name" value="Teichoic_Acid_Biosynth"/>
</dbReference>
<dbReference type="InterPro" id="IPR043148">
    <property type="entry name" value="TagF_C"/>
</dbReference>
<keyword evidence="4" id="KW-0808">Transferase</keyword>
<proteinExistence type="inferred from homology"/>
<dbReference type="EMBL" id="CP039393">
    <property type="protein sequence ID" value="QCD35174.1"/>
    <property type="molecule type" value="Genomic_DNA"/>
</dbReference>
<dbReference type="InterPro" id="IPR043149">
    <property type="entry name" value="TagF_N"/>
</dbReference>
<dbReference type="GO" id="GO:0005886">
    <property type="term" value="C:plasma membrane"/>
    <property type="evidence" value="ECO:0007669"/>
    <property type="project" value="UniProtKB-SubCell"/>
</dbReference>
<dbReference type="AlphaFoldDB" id="A0A4P7VI19"/>
<name>A0A4P7VI19_9BACT</name>
<evidence type="ECO:0000313" key="7">
    <source>
        <dbReference type="EMBL" id="QCD35174.1"/>
    </source>
</evidence>
<dbReference type="Proteomes" id="UP000297031">
    <property type="component" value="Chromosome"/>
</dbReference>
<dbReference type="PANTHER" id="PTHR37316">
    <property type="entry name" value="TEICHOIC ACID GLYCEROL-PHOSPHATE PRIMASE"/>
    <property type="match status" value="1"/>
</dbReference>
<accession>A0A4P7VI19</accession>
<keyword evidence="8" id="KW-1185">Reference proteome</keyword>
<keyword evidence="5" id="KW-0777">Teichoic acid biosynthesis</keyword>
<dbReference type="GO" id="GO:0047355">
    <property type="term" value="F:CDP-glycerol glycerophosphotransferase activity"/>
    <property type="evidence" value="ECO:0007669"/>
    <property type="project" value="InterPro"/>
</dbReference>
<dbReference type="Gene3D" id="3.40.50.11820">
    <property type="match status" value="1"/>
</dbReference>
<evidence type="ECO:0000256" key="4">
    <source>
        <dbReference type="ARBA" id="ARBA00022679"/>
    </source>
</evidence>
<dbReference type="GO" id="GO:0019350">
    <property type="term" value="P:teichoic acid biosynthetic process"/>
    <property type="evidence" value="ECO:0007669"/>
    <property type="project" value="UniProtKB-KW"/>
</dbReference>
<dbReference type="InterPro" id="IPR007554">
    <property type="entry name" value="Glycerophosphate_synth"/>
</dbReference>
<evidence type="ECO:0008006" key="9">
    <source>
        <dbReference type="Google" id="ProtNLM"/>
    </source>
</evidence>
<dbReference type="Gene3D" id="3.40.50.12580">
    <property type="match status" value="1"/>
</dbReference>
<evidence type="ECO:0000313" key="8">
    <source>
        <dbReference type="Proteomes" id="UP000297031"/>
    </source>
</evidence>
<dbReference type="OrthoDB" id="9811865at2"/>
<sequence>MKNYIKAYIVSFARLVLKLGYIFPVKKHKIIFSSYEGMQYTCNPKYLFEGLFDSLDSSYEYVWVLNNPDFLPEKYRKSVKTAKYLSPTHIYHLLTSGIIISNLGIEPIIPKRASQKFINTWHGGGAYKRVSSDMNMFSKSEKYYINKMRDIRHKGTDYFLSSCERFTEVSSKDFYIDKDRFIPSGLPRNDRFFNTTDEQRTIARNAFCKKYGIPNDNLLILYAPTFRGTHRKQEHIDNQVCSQEVAEAFVQRFNKDVTFLFRSHISKDSSMSDHFDNNVKMIDMTSYPDMQDLLEFADVLVTDYSSSIWDYCITNKPGFLFVPDLKQYNSDRGFYTPIEDWPYNYAETKKQFIEKIKSFSIEDNESKISKHTQMLGSYETGNAANIVINLIINLNGEERNSLD</sequence>
<dbReference type="RefSeq" id="WP_136409969.1">
    <property type="nucleotide sequence ID" value="NZ_CP039393.1"/>
</dbReference>